<evidence type="ECO:0000256" key="17">
    <source>
        <dbReference type="RuleBase" id="RU362081"/>
    </source>
</evidence>
<feature type="transmembrane region" description="Helical" evidence="17">
    <location>
        <begin position="761"/>
        <end position="780"/>
    </location>
</feature>
<feature type="domain" description="HMA" evidence="18">
    <location>
        <begin position="100"/>
        <end position="166"/>
    </location>
</feature>
<dbReference type="PROSITE" id="PS01229">
    <property type="entry name" value="COF_2"/>
    <property type="match status" value="1"/>
</dbReference>
<dbReference type="PRINTS" id="PR00119">
    <property type="entry name" value="CATATPASE"/>
</dbReference>
<keyword evidence="13" id="KW-0406">Ion transport</keyword>
<dbReference type="NCBIfam" id="TIGR01494">
    <property type="entry name" value="ATPase_P-type"/>
    <property type="match status" value="2"/>
</dbReference>
<dbReference type="SUPFAM" id="SSF81653">
    <property type="entry name" value="Calcium ATPase, transduction domain A"/>
    <property type="match status" value="1"/>
</dbReference>
<evidence type="ECO:0000256" key="5">
    <source>
        <dbReference type="ARBA" id="ARBA00022553"/>
    </source>
</evidence>
<feature type="transmembrane region" description="Helical" evidence="17">
    <location>
        <begin position="281"/>
        <end position="299"/>
    </location>
</feature>
<feature type="transmembrane region" description="Helical" evidence="17">
    <location>
        <begin position="430"/>
        <end position="451"/>
    </location>
</feature>
<dbReference type="GO" id="GO:0005524">
    <property type="term" value="F:ATP binding"/>
    <property type="evidence" value="ECO:0007669"/>
    <property type="project" value="UniProtKB-UniRule"/>
</dbReference>
<keyword evidence="6 17" id="KW-0812">Transmembrane</keyword>
<keyword evidence="10" id="KW-0460">Magnesium</keyword>
<dbReference type="InterPro" id="IPR027256">
    <property type="entry name" value="P-typ_ATPase_IB"/>
</dbReference>
<dbReference type="GO" id="GO:0055070">
    <property type="term" value="P:copper ion homeostasis"/>
    <property type="evidence" value="ECO:0007669"/>
    <property type="project" value="TreeGrafter"/>
</dbReference>
<dbReference type="FunFam" id="3.30.70.100:FF:000005">
    <property type="entry name" value="Copper-exporting P-type ATPase A"/>
    <property type="match status" value="1"/>
</dbReference>
<comment type="catalytic activity">
    <reaction evidence="16">
        <text>Cu(2+)(in) + ATP + H2O = Cu(2+)(out) + ADP + phosphate + H(+)</text>
        <dbReference type="Rhea" id="RHEA:10376"/>
        <dbReference type="ChEBI" id="CHEBI:15377"/>
        <dbReference type="ChEBI" id="CHEBI:15378"/>
        <dbReference type="ChEBI" id="CHEBI:29036"/>
        <dbReference type="ChEBI" id="CHEBI:30616"/>
        <dbReference type="ChEBI" id="CHEBI:43474"/>
        <dbReference type="ChEBI" id="CHEBI:456216"/>
        <dbReference type="EC" id="7.2.2.9"/>
    </reaction>
</comment>
<evidence type="ECO:0000313" key="20">
    <source>
        <dbReference type="Proteomes" id="UP000195963"/>
    </source>
</evidence>
<evidence type="ECO:0000256" key="2">
    <source>
        <dbReference type="ARBA" id="ARBA00006024"/>
    </source>
</evidence>
<dbReference type="CDD" id="cd02079">
    <property type="entry name" value="P-type_ATPase_HM"/>
    <property type="match status" value="1"/>
</dbReference>
<sequence length="805" mass="89242">MTSNSITPPVLQRCYHCDEPITSGLQFKLEILGEQRNLCCAGCEAVAKIIVENDLTDYYQHRTQAAKKSDIVPLSLQTLQLYDHQDIQADFVSENEQHYKEISLSIDGVSCAACAWLIEKQVKKHTGVITIEVNITTQRALLVWNDSSVKLSSLLMVIHQLGYKAAPFEPDKQEQHYQYTMRHYLYKLGVAGIATMQVMMFAVALYFDVLDDPNNNFGHYLRWVSLLVATPVLLYSALPFYRNAWRNIKALTLGMDVPVSIALLFAYGASLYATITKQGEVYFESISMFTFFLLLGRFLEMRARRHAAAMSANLLKLIPAMATLVSGKQVAAKTLKISDVVTVFPGEYLPADGIIVQGSTTIDESMLTGESVAVKRTINDTVFAGTINGDNNINVKVIHNRKDALISNIVRLQDHALYSKPQIALVADNVARYFVGAILVIAISTWFYWNTNQPQDALWITLAVLVATCPCALSLATPTAITCSTSMLGKRGLLVRRSHVLETLCKVNHVILDKTGTLTKGNVELVATKNFSKYSTADILLYAAELERYSNHPIATMFRPYQSKKALFDKVENIIGQGLIGTIEQQYWRIGKYEFVTHGQSPLSDSQLSTNIEDYSIWLSCNKNIIAAFKIEDPLRDDSQQLVDAFKQQGMKVTMLTGDCSINAKRVAQQLNIAHFHVNMTPENKLDYLQKIPPNDVSLMIGDGVNDAPILAGAHLSIALSSGTDIAKSSADIVLLGDQLQPILTARQLALRTRNIIHQNLVWALSYNLIILPLAVAGLVAPYIAVIGMSTSSIIVVSNSLRLLR</sequence>
<dbReference type="Gene3D" id="3.40.1110.10">
    <property type="entry name" value="Calcium-transporting ATPase, cytoplasmic domain N"/>
    <property type="match status" value="1"/>
</dbReference>
<dbReference type="InterPro" id="IPR023299">
    <property type="entry name" value="ATPase_P-typ_cyto_dom_N"/>
</dbReference>
<dbReference type="InterPro" id="IPR001757">
    <property type="entry name" value="P_typ_ATPase"/>
</dbReference>
<keyword evidence="3" id="KW-0813">Transport</keyword>
<dbReference type="InterPro" id="IPR006121">
    <property type="entry name" value="HMA_dom"/>
</dbReference>
<evidence type="ECO:0000256" key="1">
    <source>
        <dbReference type="ARBA" id="ARBA00004651"/>
    </source>
</evidence>
<dbReference type="GO" id="GO:0016887">
    <property type="term" value="F:ATP hydrolysis activity"/>
    <property type="evidence" value="ECO:0007669"/>
    <property type="project" value="InterPro"/>
</dbReference>
<comment type="similarity">
    <text evidence="2 17">Belongs to the cation transport ATPase (P-type) (TC 3.A.3) family. Type IB subfamily.</text>
</comment>
<dbReference type="GO" id="GO:0005886">
    <property type="term" value="C:plasma membrane"/>
    <property type="evidence" value="ECO:0007669"/>
    <property type="project" value="UniProtKB-SubCell"/>
</dbReference>
<dbReference type="PROSITE" id="PS50846">
    <property type="entry name" value="HMA_2"/>
    <property type="match status" value="1"/>
</dbReference>
<dbReference type="InterPro" id="IPR023214">
    <property type="entry name" value="HAD_sf"/>
</dbReference>
<keyword evidence="7 17" id="KW-0479">Metal-binding</keyword>
<dbReference type="PANTHER" id="PTHR43520">
    <property type="entry name" value="ATP7, ISOFORM B"/>
    <property type="match status" value="1"/>
</dbReference>
<evidence type="ECO:0000256" key="4">
    <source>
        <dbReference type="ARBA" id="ARBA00022475"/>
    </source>
</evidence>
<dbReference type="EMBL" id="FYAK01000001">
    <property type="protein sequence ID" value="SMY31948.1"/>
    <property type="molecule type" value="Genomic_DNA"/>
</dbReference>
<dbReference type="PROSITE" id="PS00154">
    <property type="entry name" value="ATPASE_E1_E2"/>
    <property type="match status" value="1"/>
</dbReference>
<feature type="transmembrane region" description="Helical" evidence="17">
    <location>
        <begin position="219"/>
        <end position="241"/>
    </location>
</feature>
<keyword evidence="11" id="KW-1278">Translocase</keyword>
<gene>
    <name evidence="19" type="primary">pacS</name>
    <name evidence="19" type="ORF">PMAL9190_00279</name>
</gene>
<dbReference type="GO" id="GO:0005507">
    <property type="term" value="F:copper ion binding"/>
    <property type="evidence" value="ECO:0007669"/>
    <property type="project" value="TreeGrafter"/>
</dbReference>
<dbReference type="InterPro" id="IPR059000">
    <property type="entry name" value="ATPase_P-type_domA"/>
</dbReference>
<dbReference type="GO" id="GO:0043682">
    <property type="term" value="F:P-type divalent copper transporter activity"/>
    <property type="evidence" value="ECO:0007669"/>
    <property type="project" value="UniProtKB-EC"/>
</dbReference>
<keyword evidence="14 17" id="KW-0472">Membrane</keyword>
<dbReference type="EC" id="7.2.2.9" evidence="15"/>
<keyword evidence="12 17" id="KW-1133">Transmembrane helix</keyword>
<dbReference type="PANTHER" id="PTHR43520:SF5">
    <property type="entry name" value="CATION-TRANSPORTING P-TYPE ATPASE-RELATED"/>
    <property type="match status" value="1"/>
</dbReference>
<dbReference type="SUPFAM" id="SSF81665">
    <property type="entry name" value="Calcium ATPase, transmembrane domain M"/>
    <property type="match status" value="1"/>
</dbReference>
<evidence type="ECO:0000256" key="6">
    <source>
        <dbReference type="ARBA" id="ARBA00022692"/>
    </source>
</evidence>
<evidence type="ECO:0000259" key="18">
    <source>
        <dbReference type="PROSITE" id="PS50846"/>
    </source>
</evidence>
<dbReference type="Pfam" id="PF00122">
    <property type="entry name" value="E1-E2_ATPase"/>
    <property type="match status" value="1"/>
</dbReference>
<keyword evidence="4 17" id="KW-1003">Cell membrane</keyword>
<evidence type="ECO:0000256" key="14">
    <source>
        <dbReference type="ARBA" id="ARBA00023136"/>
    </source>
</evidence>
<dbReference type="InterPro" id="IPR023298">
    <property type="entry name" value="ATPase_P-typ_TM_dom_sf"/>
</dbReference>
<dbReference type="Gene3D" id="3.30.70.100">
    <property type="match status" value="1"/>
</dbReference>
<evidence type="ECO:0000256" key="10">
    <source>
        <dbReference type="ARBA" id="ARBA00022842"/>
    </source>
</evidence>
<feature type="transmembrane region" description="Helical" evidence="17">
    <location>
        <begin position="184"/>
        <end position="207"/>
    </location>
</feature>
<name>A0A1Y6M870_9GAMM</name>
<dbReference type="Pfam" id="PF00702">
    <property type="entry name" value="Hydrolase"/>
    <property type="match status" value="1"/>
</dbReference>
<dbReference type="SUPFAM" id="SSF56784">
    <property type="entry name" value="HAD-like"/>
    <property type="match status" value="1"/>
</dbReference>
<dbReference type="InterPro" id="IPR021993">
    <property type="entry name" value="ATPase-cat-bd"/>
</dbReference>
<evidence type="ECO:0000256" key="11">
    <source>
        <dbReference type="ARBA" id="ARBA00022967"/>
    </source>
</evidence>
<protein>
    <recommendedName>
        <fullName evidence="15">P-type Cu(2+) transporter</fullName>
        <ecNumber evidence="15">7.2.2.9</ecNumber>
    </recommendedName>
</protein>
<dbReference type="Pfam" id="PF00403">
    <property type="entry name" value="HMA"/>
    <property type="match status" value="1"/>
</dbReference>
<dbReference type="Proteomes" id="UP000195963">
    <property type="component" value="Unassembled WGS sequence"/>
</dbReference>
<dbReference type="Gene3D" id="2.70.150.10">
    <property type="entry name" value="Calcium-transporting ATPase, cytoplasmic transduction domain A"/>
    <property type="match status" value="1"/>
</dbReference>
<evidence type="ECO:0000256" key="7">
    <source>
        <dbReference type="ARBA" id="ARBA00022723"/>
    </source>
</evidence>
<dbReference type="NCBIfam" id="TIGR01525">
    <property type="entry name" value="ATPase-IB_hvy"/>
    <property type="match status" value="1"/>
</dbReference>
<evidence type="ECO:0000256" key="15">
    <source>
        <dbReference type="ARBA" id="ARBA00038904"/>
    </source>
</evidence>
<evidence type="ECO:0000256" key="9">
    <source>
        <dbReference type="ARBA" id="ARBA00022840"/>
    </source>
</evidence>
<dbReference type="InterPro" id="IPR018303">
    <property type="entry name" value="ATPase_P-typ_P_site"/>
</dbReference>
<dbReference type="InterPro" id="IPR044492">
    <property type="entry name" value="P_typ_ATPase_HD_dom"/>
</dbReference>
<evidence type="ECO:0000313" key="19">
    <source>
        <dbReference type="EMBL" id="SMY31948.1"/>
    </source>
</evidence>
<evidence type="ECO:0000256" key="16">
    <source>
        <dbReference type="ARBA" id="ARBA00047424"/>
    </source>
</evidence>
<accession>A0A1Y6M870</accession>
<keyword evidence="19" id="KW-0378">Hydrolase</keyword>
<dbReference type="NCBIfam" id="TIGR01511">
    <property type="entry name" value="ATPase-IB1_Cu"/>
    <property type="match status" value="1"/>
</dbReference>
<dbReference type="SFLD" id="SFLDF00027">
    <property type="entry name" value="p-type_atpase"/>
    <property type="match status" value="1"/>
</dbReference>
<dbReference type="SFLD" id="SFLDG00002">
    <property type="entry name" value="C1.7:_P-type_atpase_like"/>
    <property type="match status" value="1"/>
</dbReference>
<dbReference type="SUPFAM" id="SSF55008">
    <property type="entry name" value="HMA, heavy metal-associated domain"/>
    <property type="match status" value="1"/>
</dbReference>
<evidence type="ECO:0000256" key="8">
    <source>
        <dbReference type="ARBA" id="ARBA00022741"/>
    </source>
</evidence>
<proteinExistence type="inferred from homology"/>
<feature type="transmembrane region" description="Helical" evidence="17">
    <location>
        <begin position="457"/>
        <end position="481"/>
    </location>
</feature>
<keyword evidence="5" id="KW-0597">Phosphoprotein</keyword>
<dbReference type="FunFam" id="2.70.150.10:FF:000002">
    <property type="entry name" value="Copper-transporting ATPase 1, putative"/>
    <property type="match status" value="1"/>
</dbReference>
<dbReference type="InterPro" id="IPR008250">
    <property type="entry name" value="ATPase_P-typ_transduc_dom_A_sf"/>
</dbReference>
<comment type="subcellular location">
    <subcellularLocation>
        <location evidence="1">Cell membrane</location>
        <topology evidence="1">Multi-pass membrane protein</topology>
    </subcellularLocation>
</comment>
<feature type="transmembrane region" description="Helical" evidence="17">
    <location>
        <begin position="253"/>
        <end position="275"/>
    </location>
</feature>
<dbReference type="InterPro" id="IPR036163">
    <property type="entry name" value="HMA_dom_sf"/>
</dbReference>
<dbReference type="AlphaFoldDB" id="A0A1Y6M870"/>
<keyword evidence="8 17" id="KW-0547">Nucleotide-binding</keyword>
<dbReference type="Gene3D" id="3.40.50.1000">
    <property type="entry name" value="HAD superfamily/HAD-like"/>
    <property type="match status" value="1"/>
</dbReference>
<dbReference type="SFLD" id="SFLDS00003">
    <property type="entry name" value="Haloacid_Dehalogenase"/>
    <property type="match status" value="1"/>
</dbReference>
<organism evidence="19 20">
    <name type="scientific">Photobacterium malacitanum</name>
    <dbReference type="NCBI Taxonomy" id="2204294"/>
    <lineage>
        <taxon>Bacteria</taxon>
        <taxon>Pseudomonadati</taxon>
        <taxon>Pseudomonadota</taxon>
        <taxon>Gammaproteobacteria</taxon>
        <taxon>Vibrionales</taxon>
        <taxon>Vibrionaceae</taxon>
        <taxon>Photobacterium</taxon>
    </lineage>
</organism>
<keyword evidence="20" id="KW-1185">Reference proteome</keyword>
<dbReference type="InterPro" id="IPR036412">
    <property type="entry name" value="HAD-like_sf"/>
</dbReference>
<keyword evidence="9 17" id="KW-0067">ATP-binding</keyword>
<evidence type="ECO:0000256" key="3">
    <source>
        <dbReference type="ARBA" id="ARBA00022448"/>
    </source>
</evidence>
<reference evidence="20" key="1">
    <citation type="submission" date="2017-06" db="EMBL/GenBank/DDBJ databases">
        <authorList>
            <person name="Rodrigo-Torres L."/>
            <person name="Arahal R.D."/>
            <person name="Lucena T."/>
        </authorList>
    </citation>
    <scope>NUCLEOTIDE SEQUENCE [LARGE SCALE GENOMIC DNA]</scope>
    <source>
        <strain evidence="20">CECT 9190</strain>
    </source>
</reference>
<evidence type="ECO:0000256" key="12">
    <source>
        <dbReference type="ARBA" id="ARBA00022989"/>
    </source>
</evidence>
<dbReference type="CDD" id="cd00371">
    <property type="entry name" value="HMA"/>
    <property type="match status" value="1"/>
</dbReference>
<dbReference type="Pfam" id="PF12156">
    <property type="entry name" value="ATPase-cat_bd"/>
    <property type="match status" value="1"/>
</dbReference>
<evidence type="ECO:0000256" key="13">
    <source>
        <dbReference type="ARBA" id="ARBA00023065"/>
    </source>
</evidence>